<evidence type="ECO:0000313" key="8">
    <source>
        <dbReference type="Proteomes" id="UP000305067"/>
    </source>
</evidence>
<comment type="similarity">
    <text evidence="2 6">Belongs to the terpene synthase family.</text>
</comment>
<dbReference type="Gene3D" id="1.10.600.10">
    <property type="entry name" value="Farnesyl Diphosphate Synthase"/>
    <property type="match status" value="1"/>
</dbReference>
<keyword evidence="5 6" id="KW-0456">Lyase</keyword>
<dbReference type="PANTHER" id="PTHR35201">
    <property type="entry name" value="TERPENE SYNTHASE"/>
    <property type="match status" value="1"/>
</dbReference>
<dbReference type="SUPFAM" id="SSF48576">
    <property type="entry name" value="Terpenoid synthases"/>
    <property type="match status" value="1"/>
</dbReference>
<keyword evidence="3 6" id="KW-0479">Metal-binding</keyword>
<dbReference type="Pfam" id="PF19086">
    <property type="entry name" value="Terpene_syn_C_2"/>
    <property type="match status" value="1"/>
</dbReference>
<evidence type="ECO:0000256" key="3">
    <source>
        <dbReference type="ARBA" id="ARBA00022723"/>
    </source>
</evidence>
<accession>A0A5C3Q537</accession>
<gene>
    <name evidence="7" type="ORF">BDV98DRAFT_556377</name>
</gene>
<dbReference type="OrthoDB" id="6486656at2759"/>
<proteinExistence type="inferred from homology"/>
<evidence type="ECO:0000256" key="5">
    <source>
        <dbReference type="ARBA" id="ARBA00023239"/>
    </source>
</evidence>
<evidence type="ECO:0000256" key="4">
    <source>
        <dbReference type="ARBA" id="ARBA00022842"/>
    </source>
</evidence>
<dbReference type="PANTHER" id="PTHR35201:SF4">
    <property type="entry name" value="BETA-PINACENE SYNTHASE-RELATED"/>
    <property type="match status" value="1"/>
</dbReference>
<dbReference type="SFLD" id="SFLDG01020">
    <property type="entry name" value="Terpene_Cyclase_Like_2"/>
    <property type="match status" value="1"/>
</dbReference>
<keyword evidence="4 6" id="KW-0460">Magnesium</keyword>
<evidence type="ECO:0000256" key="1">
    <source>
        <dbReference type="ARBA" id="ARBA00001946"/>
    </source>
</evidence>
<organism evidence="7 8">
    <name type="scientific">Pterulicium gracile</name>
    <dbReference type="NCBI Taxonomy" id="1884261"/>
    <lineage>
        <taxon>Eukaryota</taxon>
        <taxon>Fungi</taxon>
        <taxon>Dikarya</taxon>
        <taxon>Basidiomycota</taxon>
        <taxon>Agaricomycotina</taxon>
        <taxon>Agaricomycetes</taxon>
        <taxon>Agaricomycetidae</taxon>
        <taxon>Agaricales</taxon>
        <taxon>Pleurotineae</taxon>
        <taxon>Pterulaceae</taxon>
        <taxon>Pterulicium</taxon>
    </lineage>
</organism>
<dbReference type="EC" id="4.2.3.-" evidence="6"/>
<dbReference type="GO" id="GO:0046872">
    <property type="term" value="F:metal ion binding"/>
    <property type="evidence" value="ECO:0007669"/>
    <property type="project" value="UniProtKB-KW"/>
</dbReference>
<evidence type="ECO:0000256" key="2">
    <source>
        <dbReference type="ARBA" id="ARBA00006333"/>
    </source>
</evidence>
<dbReference type="AlphaFoldDB" id="A0A5C3Q537"/>
<name>A0A5C3Q537_9AGAR</name>
<dbReference type="GO" id="GO:0010333">
    <property type="term" value="F:terpene synthase activity"/>
    <property type="evidence" value="ECO:0007669"/>
    <property type="project" value="InterPro"/>
</dbReference>
<sequence length="356" mass="41252">MPVPTSTCNLPTSLSFPARFVIPQLGNFLEAHIPHMANPHHIAARDDIYEWYTKFPIYENEKHRAAFLQQSRFDVMAALSFPHATEFQLGACLIFYLWSFVVDDIADEGVCQEDTEAFVRLTKICMEVLNDTEGTMKRSNDPYVEMLQDLLARMRTTGSEGMLRRFTQGFNDWSSSQITQSQQRSNGELPRVRKFLTERRNTFGIGMACALIEYTMDIDLPDFIFKDPTVVEMTEAMFDVTIWANDLCSFNKEQAQGDYQNLIPILMQEYRLDLQSAISKLTEMVRQRLDRYYHLKAQLHPIYGGLEISGELVRYLEGLEVANVGVTKWYYQSPRYFRDVDASQGSFVEVELFEHR</sequence>
<evidence type="ECO:0000256" key="6">
    <source>
        <dbReference type="RuleBase" id="RU366034"/>
    </source>
</evidence>
<dbReference type="EMBL" id="ML178883">
    <property type="protein sequence ID" value="TFK95490.1"/>
    <property type="molecule type" value="Genomic_DNA"/>
</dbReference>
<protein>
    <recommendedName>
        <fullName evidence="6">Terpene synthase</fullName>
        <ecNumber evidence="6">4.2.3.-</ecNumber>
    </recommendedName>
</protein>
<dbReference type="GO" id="GO:0008299">
    <property type="term" value="P:isoprenoid biosynthetic process"/>
    <property type="evidence" value="ECO:0007669"/>
    <property type="project" value="UniProtKB-ARBA"/>
</dbReference>
<evidence type="ECO:0000313" key="7">
    <source>
        <dbReference type="EMBL" id="TFK95490.1"/>
    </source>
</evidence>
<dbReference type="Proteomes" id="UP000305067">
    <property type="component" value="Unassembled WGS sequence"/>
</dbReference>
<keyword evidence="8" id="KW-1185">Reference proteome</keyword>
<dbReference type="InterPro" id="IPR034686">
    <property type="entry name" value="Terpene_cyclase-like_2"/>
</dbReference>
<reference evidence="7 8" key="1">
    <citation type="journal article" date="2019" name="Nat. Ecol. Evol.">
        <title>Megaphylogeny resolves global patterns of mushroom evolution.</title>
        <authorList>
            <person name="Varga T."/>
            <person name="Krizsan K."/>
            <person name="Foldi C."/>
            <person name="Dima B."/>
            <person name="Sanchez-Garcia M."/>
            <person name="Sanchez-Ramirez S."/>
            <person name="Szollosi G.J."/>
            <person name="Szarkandi J.G."/>
            <person name="Papp V."/>
            <person name="Albert L."/>
            <person name="Andreopoulos W."/>
            <person name="Angelini C."/>
            <person name="Antonin V."/>
            <person name="Barry K.W."/>
            <person name="Bougher N.L."/>
            <person name="Buchanan P."/>
            <person name="Buyck B."/>
            <person name="Bense V."/>
            <person name="Catcheside P."/>
            <person name="Chovatia M."/>
            <person name="Cooper J."/>
            <person name="Damon W."/>
            <person name="Desjardin D."/>
            <person name="Finy P."/>
            <person name="Geml J."/>
            <person name="Haridas S."/>
            <person name="Hughes K."/>
            <person name="Justo A."/>
            <person name="Karasinski D."/>
            <person name="Kautmanova I."/>
            <person name="Kiss B."/>
            <person name="Kocsube S."/>
            <person name="Kotiranta H."/>
            <person name="LaButti K.M."/>
            <person name="Lechner B.E."/>
            <person name="Liimatainen K."/>
            <person name="Lipzen A."/>
            <person name="Lukacs Z."/>
            <person name="Mihaltcheva S."/>
            <person name="Morgado L.N."/>
            <person name="Niskanen T."/>
            <person name="Noordeloos M.E."/>
            <person name="Ohm R.A."/>
            <person name="Ortiz-Santana B."/>
            <person name="Ovrebo C."/>
            <person name="Racz N."/>
            <person name="Riley R."/>
            <person name="Savchenko A."/>
            <person name="Shiryaev A."/>
            <person name="Soop K."/>
            <person name="Spirin V."/>
            <person name="Szebenyi C."/>
            <person name="Tomsovsky M."/>
            <person name="Tulloss R.E."/>
            <person name="Uehling J."/>
            <person name="Grigoriev I.V."/>
            <person name="Vagvolgyi C."/>
            <person name="Papp T."/>
            <person name="Martin F.M."/>
            <person name="Miettinen O."/>
            <person name="Hibbett D.S."/>
            <person name="Nagy L.G."/>
        </authorList>
    </citation>
    <scope>NUCLEOTIDE SEQUENCE [LARGE SCALE GENOMIC DNA]</scope>
    <source>
        <strain evidence="7 8">CBS 309.79</strain>
    </source>
</reference>
<dbReference type="InterPro" id="IPR008949">
    <property type="entry name" value="Isoprenoid_synthase_dom_sf"/>
</dbReference>
<comment type="cofactor">
    <cofactor evidence="1 6">
        <name>Mg(2+)</name>
        <dbReference type="ChEBI" id="CHEBI:18420"/>
    </cofactor>
</comment>
<dbReference type="SFLD" id="SFLDS00005">
    <property type="entry name" value="Isoprenoid_Synthase_Type_I"/>
    <property type="match status" value="1"/>
</dbReference>